<dbReference type="PANTHER" id="PTHR12716:SF8">
    <property type="entry name" value="TRANSCRIPTION INITIATION FACTOR IIE SUBUNIT BETA"/>
    <property type="match status" value="1"/>
</dbReference>
<evidence type="ECO:0000313" key="3">
    <source>
        <dbReference type="EMBL" id="CAB4279866.1"/>
    </source>
</evidence>
<feature type="compositionally biased region" description="Basic and acidic residues" evidence="1">
    <location>
        <begin position="510"/>
        <end position="519"/>
    </location>
</feature>
<gene>
    <name evidence="3" type="ORF">CURHAP_LOCUS32525</name>
</gene>
<evidence type="ECO:0000313" key="4">
    <source>
        <dbReference type="Proteomes" id="UP000507222"/>
    </source>
</evidence>
<protein>
    <recommendedName>
        <fullName evidence="2">F-box domain-containing protein</fullName>
    </recommendedName>
</protein>
<feature type="region of interest" description="Disordered" evidence="1">
    <location>
        <begin position="502"/>
        <end position="521"/>
    </location>
</feature>
<dbReference type="SMART" id="SM00256">
    <property type="entry name" value="FBOX"/>
    <property type="match status" value="1"/>
</dbReference>
<dbReference type="Proteomes" id="UP000507222">
    <property type="component" value="Unassembled WGS sequence"/>
</dbReference>
<sequence>MGGLGRALYIVQALVHFKEVIILHSDVVGDEVYPIEQLNFDDELKGLFLKIDVSNINVVVKYQKMHGCKTWIGTSKRVVAAESNEKMNKRFKALVHSKQVIILHSDVVGDEVYPIEQLDFDNELKGLFLKIDVRNTNVVVKYKKMHGCKTWIGSSKRIVAAESNEEMTRRFKALVHFKQVLKAMDSWEKNKKRKAMDSSGKPKKKTAMDSDWENLPKDLLDLVLERLESISDYLAFSVVCKAWNGVAKNNRSQSRHTAPMLLISSDKEDTWNLYNALVHSKEVIILHSDVVGEEVYPIEQLDFDDELKGLFLKIDGLVHSKEVIILHSDVVGDEVYPIDQLDFDGEMKGLFLKIDRGGDGKFFCRLCGMCWPDLAARNEHEVEHLSKFDVSCFLISGNCLNLSLNDRNNISCKKDLLSWIESVPDGVVLGDLADVYVSVPSDLKELIHSKEIVVLYSNVVGGEVVYPIKQLEFDDELKSLFKQFDVRNIDAVNKYLRMHGSKTWTGSSKRPADARESRKLNKRSLQKAESVNRCTEDVFEVFLNLIEDCCSLEGHCRMLRA</sequence>
<dbReference type="GO" id="GO:0006367">
    <property type="term" value="P:transcription initiation at RNA polymerase II promoter"/>
    <property type="evidence" value="ECO:0007669"/>
    <property type="project" value="InterPro"/>
</dbReference>
<dbReference type="PANTHER" id="PTHR12716">
    <property type="entry name" value="TRANSCRIPTION INITIATION FACTOR IIE, BETA SUBUNIT"/>
    <property type="match status" value="1"/>
</dbReference>
<dbReference type="InterPro" id="IPR036047">
    <property type="entry name" value="F-box-like_dom_sf"/>
</dbReference>
<evidence type="ECO:0000256" key="1">
    <source>
        <dbReference type="SAM" id="MobiDB-lite"/>
    </source>
</evidence>
<dbReference type="GO" id="GO:0005673">
    <property type="term" value="C:transcription factor TFIIE complex"/>
    <property type="evidence" value="ECO:0007669"/>
    <property type="project" value="InterPro"/>
</dbReference>
<reference evidence="3 4" key="1">
    <citation type="submission" date="2020-05" db="EMBL/GenBank/DDBJ databases">
        <authorList>
            <person name="Campoy J."/>
            <person name="Schneeberger K."/>
            <person name="Spophaly S."/>
        </authorList>
    </citation>
    <scope>NUCLEOTIDE SEQUENCE [LARGE SCALE GENOMIC DNA]</scope>
    <source>
        <strain evidence="3">PruArmRojPasFocal</strain>
    </source>
</reference>
<dbReference type="EMBL" id="CAEKDK010000005">
    <property type="protein sequence ID" value="CAB4279866.1"/>
    <property type="molecule type" value="Genomic_DNA"/>
</dbReference>
<dbReference type="InterPro" id="IPR001810">
    <property type="entry name" value="F-box_dom"/>
</dbReference>
<dbReference type="Pfam" id="PF00646">
    <property type="entry name" value="F-box"/>
    <property type="match status" value="1"/>
</dbReference>
<organism evidence="3 4">
    <name type="scientific">Prunus armeniaca</name>
    <name type="common">Apricot</name>
    <name type="synonym">Armeniaca vulgaris</name>
    <dbReference type="NCBI Taxonomy" id="36596"/>
    <lineage>
        <taxon>Eukaryota</taxon>
        <taxon>Viridiplantae</taxon>
        <taxon>Streptophyta</taxon>
        <taxon>Embryophyta</taxon>
        <taxon>Tracheophyta</taxon>
        <taxon>Spermatophyta</taxon>
        <taxon>Magnoliopsida</taxon>
        <taxon>eudicotyledons</taxon>
        <taxon>Gunneridae</taxon>
        <taxon>Pentapetalae</taxon>
        <taxon>rosids</taxon>
        <taxon>fabids</taxon>
        <taxon>Rosales</taxon>
        <taxon>Rosaceae</taxon>
        <taxon>Amygdaloideae</taxon>
        <taxon>Amygdaleae</taxon>
        <taxon>Prunus</taxon>
    </lineage>
</organism>
<dbReference type="SUPFAM" id="SSF81383">
    <property type="entry name" value="F-box domain"/>
    <property type="match status" value="1"/>
</dbReference>
<name>A0A6J5UTC7_PRUAR</name>
<feature type="domain" description="F-box" evidence="2">
    <location>
        <begin position="215"/>
        <end position="256"/>
    </location>
</feature>
<dbReference type="Gene3D" id="1.20.1280.50">
    <property type="match status" value="1"/>
</dbReference>
<accession>A0A6J5UTC7</accession>
<dbReference type="InterPro" id="IPR016656">
    <property type="entry name" value="TFIIE-bsu"/>
</dbReference>
<dbReference type="AlphaFoldDB" id="A0A6J5UTC7"/>
<proteinExistence type="predicted"/>
<evidence type="ECO:0000259" key="2">
    <source>
        <dbReference type="SMART" id="SM00256"/>
    </source>
</evidence>
<dbReference type="GO" id="GO:0001097">
    <property type="term" value="F:TFIIH-class transcription factor complex binding"/>
    <property type="evidence" value="ECO:0007669"/>
    <property type="project" value="TreeGrafter"/>
</dbReference>